<proteinExistence type="inferred from homology"/>
<gene>
    <name evidence="5" type="ORF">TCLT_LOCUS6040</name>
</gene>
<dbReference type="WBParaSite" id="TCLT_0000605101-mRNA-1">
    <property type="protein sequence ID" value="TCLT_0000605101-mRNA-1"/>
    <property type="gene ID" value="TCLT_0000605101"/>
</dbReference>
<accession>A0A0N5CZW1</accession>
<keyword evidence="6" id="KW-1185">Reference proteome</keyword>
<evidence type="ECO:0000313" key="6">
    <source>
        <dbReference type="Proteomes" id="UP000276776"/>
    </source>
</evidence>
<reference evidence="5 6" key="2">
    <citation type="submission" date="2018-11" db="EMBL/GenBank/DDBJ databases">
        <authorList>
            <consortium name="Pathogen Informatics"/>
        </authorList>
    </citation>
    <scope>NUCLEOTIDE SEQUENCE [LARGE SCALE GENOMIC DNA]</scope>
</reference>
<dbReference type="AlphaFoldDB" id="A0A0N5CZW1"/>
<dbReference type="Gene3D" id="1.50.10.10">
    <property type="match status" value="1"/>
</dbReference>
<protein>
    <recommendedName>
        <fullName evidence="3">Trehalase</fullName>
        <ecNumber evidence="2">3.2.1.28</ecNumber>
    </recommendedName>
    <alternativeName>
        <fullName evidence="4">Alpha,alpha-trehalase</fullName>
    </alternativeName>
</protein>
<dbReference type="SUPFAM" id="SSF48208">
    <property type="entry name" value="Six-hairpin glycosidases"/>
    <property type="match status" value="1"/>
</dbReference>
<evidence type="ECO:0000256" key="1">
    <source>
        <dbReference type="ARBA" id="ARBA00005615"/>
    </source>
</evidence>
<dbReference type="PANTHER" id="PTHR23403">
    <property type="entry name" value="TREHALASE"/>
    <property type="match status" value="1"/>
</dbReference>
<dbReference type="InterPro" id="IPR008928">
    <property type="entry name" value="6-hairpin_glycosidase_sf"/>
</dbReference>
<dbReference type="OrthoDB" id="5842826at2759"/>
<dbReference type="GO" id="GO:0005993">
    <property type="term" value="P:trehalose catabolic process"/>
    <property type="evidence" value="ECO:0007669"/>
    <property type="project" value="TreeGrafter"/>
</dbReference>
<dbReference type="InterPro" id="IPR012341">
    <property type="entry name" value="6hp_glycosidase-like_sf"/>
</dbReference>
<dbReference type="EMBL" id="UYYF01004383">
    <property type="protein sequence ID" value="VDN03355.1"/>
    <property type="molecule type" value="Genomic_DNA"/>
</dbReference>
<name>A0A0N5CZW1_THECL</name>
<reference evidence="7" key="1">
    <citation type="submission" date="2017-02" db="UniProtKB">
        <authorList>
            <consortium name="WormBaseParasite"/>
        </authorList>
    </citation>
    <scope>IDENTIFICATION</scope>
</reference>
<evidence type="ECO:0000313" key="7">
    <source>
        <dbReference type="WBParaSite" id="TCLT_0000605101-mRNA-1"/>
    </source>
</evidence>
<evidence type="ECO:0000313" key="5">
    <source>
        <dbReference type="EMBL" id="VDN03355.1"/>
    </source>
</evidence>
<organism evidence="7">
    <name type="scientific">Thelazia callipaeda</name>
    <name type="common">Oriental eyeworm</name>
    <name type="synonym">Parasitic nematode</name>
    <dbReference type="NCBI Taxonomy" id="103827"/>
    <lineage>
        <taxon>Eukaryota</taxon>
        <taxon>Metazoa</taxon>
        <taxon>Ecdysozoa</taxon>
        <taxon>Nematoda</taxon>
        <taxon>Chromadorea</taxon>
        <taxon>Rhabditida</taxon>
        <taxon>Spirurina</taxon>
        <taxon>Spiruromorpha</taxon>
        <taxon>Thelazioidea</taxon>
        <taxon>Thelaziidae</taxon>
        <taxon>Thelazia</taxon>
    </lineage>
</organism>
<dbReference type="Proteomes" id="UP000276776">
    <property type="component" value="Unassembled WGS sequence"/>
</dbReference>
<sequence length="209" mass="23300">MTVIDSTALSSSLPSSITSTVSLSPLVHLSVDTKTTSTTEAQNITNTITATNGNTNVTTDIFNDVNTAITNSAAKFTYTEPPASLSRTEINAHIMEKIYCGGSLLEAVQKANIFHDCKHFVDMPLKSDAESTLHDWQELVDCGQVDNISLRQFVETHFDEPGGELDNFQPSDFDPECRKFETITCPSYRQWAKELHRKWPTLCRKTQCF</sequence>
<evidence type="ECO:0000256" key="2">
    <source>
        <dbReference type="ARBA" id="ARBA00012757"/>
    </source>
</evidence>
<comment type="similarity">
    <text evidence="1">Belongs to the glycosyl hydrolase 37 family.</text>
</comment>
<dbReference type="GO" id="GO:0004555">
    <property type="term" value="F:alpha,alpha-trehalase activity"/>
    <property type="evidence" value="ECO:0007669"/>
    <property type="project" value="UniProtKB-EC"/>
</dbReference>
<dbReference type="STRING" id="103827.A0A0N5CZW1"/>
<dbReference type="Pfam" id="PF01204">
    <property type="entry name" value="Trehalase"/>
    <property type="match status" value="1"/>
</dbReference>
<evidence type="ECO:0000256" key="3">
    <source>
        <dbReference type="ARBA" id="ARBA00019905"/>
    </source>
</evidence>
<dbReference type="InterPro" id="IPR001661">
    <property type="entry name" value="Glyco_hydro_37"/>
</dbReference>
<dbReference type="EC" id="3.2.1.28" evidence="2"/>
<evidence type="ECO:0000256" key="4">
    <source>
        <dbReference type="ARBA" id="ARBA00030473"/>
    </source>
</evidence>
<dbReference type="PANTHER" id="PTHR23403:SF24">
    <property type="entry name" value="TREHALASE"/>
    <property type="match status" value="1"/>
</dbReference>